<feature type="region of interest" description="Disordered" evidence="1">
    <location>
        <begin position="1"/>
        <end position="155"/>
    </location>
</feature>
<feature type="compositionally biased region" description="Basic and acidic residues" evidence="1">
    <location>
        <begin position="121"/>
        <end position="136"/>
    </location>
</feature>
<feature type="region of interest" description="Disordered" evidence="1">
    <location>
        <begin position="202"/>
        <end position="244"/>
    </location>
</feature>
<gene>
    <name evidence="2" type="primary">OJ1123_G09.5</name>
</gene>
<sequence length="244" mass="25592">MRDPRVSDTTGGGGGLAGGPHQAVVQRGGGRRQPGSARLQADRLSMASGGGMRSPATATGGAGGGGGQRGRQRRRPKVTAVHARRTAVHTGERERGRRGEPHRRVWRPERKAKAAVMIGDAKGRTGGDGTLGERGEGLGLGRKPAATKNGQPEMERMEGKLWRSARKFGAHLTSTSVHSAPGSENFFYKKYKLKVVAADEVGSSSSGKVTAGELGDKGDGVQEGMVEDLGPDGNELQPVNNQIW</sequence>
<reference evidence="2" key="1">
    <citation type="submission" date="2002-01" db="EMBL/GenBank/DDBJ databases">
        <title>Oryza sativa nipponbare(GA3) genomic DNA, chromosome 1, BAC clone:OJ1123_G09.</title>
        <authorList>
            <person name="Sasaki T."/>
            <person name="Matsumoto T."/>
            <person name="Yamamoto K."/>
        </authorList>
    </citation>
    <scope>NUCLEOTIDE SEQUENCE</scope>
</reference>
<feature type="compositionally biased region" description="Basic and acidic residues" evidence="1">
    <location>
        <begin position="90"/>
        <end position="112"/>
    </location>
</feature>
<feature type="compositionally biased region" description="Basic residues" evidence="1">
    <location>
        <begin position="70"/>
        <end position="87"/>
    </location>
</feature>
<dbReference type="Proteomes" id="UP000817658">
    <property type="component" value="Chromosome 1"/>
</dbReference>
<dbReference type="EMBL" id="AP004613">
    <property type="protein sequence ID" value="BAD68978.1"/>
    <property type="molecule type" value="Genomic_DNA"/>
</dbReference>
<dbReference type="AlphaFoldDB" id="Q5VNJ5"/>
<protein>
    <submittedName>
        <fullName evidence="2">Uncharacterized protein OJ1123_G09.5</fullName>
    </submittedName>
</protein>
<proteinExistence type="predicted"/>
<evidence type="ECO:0000256" key="1">
    <source>
        <dbReference type="SAM" id="MobiDB-lite"/>
    </source>
</evidence>
<accession>Q5VNJ5</accession>
<feature type="compositionally biased region" description="Gly residues" evidence="1">
    <location>
        <begin position="60"/>
        <end position="69"/>
    </location>
</feature>
<evidence type="ECO:0000313" key="2">
    <source>
        <dbReference type="EMBL" id="BAD68978.1"/>
    </source>
</evidence>
<organism evidence="2">
    <name type="scientific">Oryza sativa subsp. japonica</name>
    <name type="common">Rice</name>
    <dbReference type="NCBI Taxonomy" id="39947"/>
    <lineage>
        <taxon>Eukaryota</taxon>
        <taxon>Viridiplantae</taxon>
        <taxon>Streptophyta</taxon>
        <taxon>Embryophyta</taxon>
        <taxon>Tracheophyta</taxon>
        <taxon>Spermatophyta</taxon>
        <taxon>Magnoliopsida</taxon>
        <taxon>Liliopsida</taxon>
        <taxon>Poales</taxon>
        <taxon>Poaceae</taxon>
        <taxon>BOP clade</taxon>
        <taxon>Oryzoideae</taxon>
        <taxon>Oryzeae</taxon>
        <taxon>Oryzinae</taxon>
        <taxon>Oryza</taxon>
        <taxon>Oryza sativa</taxon>
    </lineage>
</organism>
<name>Q5VNJ5_ORYSJ</name>